<sequence>MYTPRLPRPPRAVRRPFTRLAAAIAATAVGCLLTAPPASAHTTLVAAQPAKGAKVSSPAQIKLTFAEAVRFPGVVVLDAKGGHHESGKAHAAGATVTEHVAGVLPPGVYTVGWRVVSEDGHPVTGDYKFTVVGGSSSAPASAGSTPAPAGSADGSAAPAAATPSSTPTAQKSASTSSASWLWVGLGALLVVAAVGGAELTRRRRSSRT</sequence>
<evidence type="ECO:0000256" key="6">
    <source>
        <dbReference type="SAM" id="Phobius"/>
    </source>
</evidence>
<evidence type="ECO:0000256" key="4">
    <source>
        <dbReference type="ARBA" id="ARBA00023008"/>
    </source>
</evidence>
<dbReference type="InterPro" id="IPR014755">
    <property type="entry name" value="Cu-Rt/internalin_Ig-like"/>
</dbReference>
<dbReference type="PANTHER" id="PTHR34820:SF4">
    <property type="entry name" value="INNER MEMBRANE PROTEIN YEBZ"/>
    <property type="match status" value="1"/>
</dbReference>
<evidence type="ECO:0000259" key="8">
    <source>
        <dbReference type="Pfam" id="PF04234"/>
    </source>
</evidence>
<feature type="region of interest" description="Disordered" evidence="5">
    <location>
        <begin position="138"/>
        <end position="172"/>
    </location>
</feature>
<feature type="transmembrane region" description="Helical" evidence="6">
    <location>
        <begin position="180"/>
        <end position="199"/>
    </location>
</feature>
<name>A0ABP8TRP0_9ACTN</name>
<evidence type="ECO:0000256" key="3">
    <source>
        <dbReference type="ARBA" id="ARBA00022729"/>
    </source>
</evidence>
<evidence type="ECO:0000313" key="10">
    <source>
        <dbReference type="Proteomes" id="UP001500212"/>
    </source>
</evidence>
<dbReference type="InterPro" id="IPR014756">
    <property type="entry name" value="Ig_E-set"/>
</dbReference>
<dbReference type="EMBL" id="BAABHJ010000020">
    <property type="protein sequence ID" value="GAA4612632.1"/>
    <property type="molecule type" value="Genomic_DNA"/>
</dbReference>
<evidence type="ECO:0000256" key="1">
    <source>
        <dbReference type="ARBA" id="ARBA00004196"/>
    </source>
</evidence>
<reference evidence="10" key="1">
    <citation type="journal article" date="2019" name="Int. J. Syst. Evol. Microbiol.">
        <title>The Global Catalogue of Microorganisms (GCM) 10K type strain sequencing project: providing services to taxonomists for standard genome sequencing and annotation.</title>
        <authorList>
            <consortium name="The Broad Institute Genomics Platform"/>
            <consortium name="The Broad Institute Genome Sequencing Center for Infectious Disease"/>
            <person name="Wu L."/>
            <person name="Ma J."/>
        </authorList>
    </citation>
    <scope>NUCLEOTIDE SEQUENCE [LARGE SCALE GENOMIC DNA]</scope>
    <source>
        <strain evidence="10">JCM 17938</strain>
    </source>
</reference>
<evidence type="ECO:0000256" key="2">
    <source>
        <dbReference type="ARBA" id="ARBA00022723"/>
    </source>
</evidence>
<dbReference type="InterPro" id="IPR032694">
    <property type="entry name" value="CopC/D"/>
</dbReference>
<proteinExistence type="predicted"/>
<dbReference type="InterPro" id="IPR006311">
    <property type="entry name" value="TAT_signal"/>
</dbReference>
<dbReference type="Pfam" id="PF04234">
    <property type="entry name" value="CopC"/>
    <property type="match status" value="1"/>
</dbReference>
<evidence type="ECO:0000313" key="9">
    <source>
        <dbReference type="EMBL" id="GAA4612632.1"/>
    </source>
</evidence>
<dbReference type="InterPro" id="IPR007348">
    <property type="entry name" value="CopC_dom"/>
</dbReference>
<keyword evidence="6" id="KW-0472">Membrane</keyword>
<dbReference type="PROSITE" id="PS51257">
    <property type="entry name" value="PROKAR_LIPOPROTEIN"/>
    <property type="match status" value="1"/>
</dbReference>
<keyword evidence="2" id="KW-0479">Metal-binding</keyword>
<feature type="chain" id="PRO_5046574569" description="CopC domain-containing protein" evidence="7">
    <location>
        <begin position="41"/>
        <end position="208"/>
    </location>
</feature>
<keyword evidence="6" id="KW-1133">Transmembrane helix</keyword>
<dbReference type="SUPFAM" id="SSF81296">
    <property type="entry name" value="E set domains"/>
    <property type="match status" value="1"/>
</dbReference>
<protein>
    <recommendedName>
        <fullName evidence="8">CopC domain-containing protein</fullName>
    </recommendedName>
</protein>
<keyword evidence="3 7" id="KW-0732">Signal</keyword>
<feature type="signal peptide" evidence="7">
    <location>
        <begin position="1"/>
        <end position="40"/>
    </location>
</feature>
<accession>A0ABP8TRP0</accession>
<organism evidence="9 10">
    <name type="scientific">Actinoallomurus liliacearum</name>
    <dbReference type="NCBI Taxonomy" id="1080073"/>
    <lineage>
        <taxon>Bacteria</taxon>
        <taxon>Bacillati</taxon>
        <taxon>Actinomycetota</taxon>
        <taxon>Actinomycetes</taxon>
        <taxon>Streptosporangiales</taxon>
        <taxon>Thermomonosporaceae</taxon>
        <taxon>Actinoallomurus</taxon>
    </lineage>
</organism>
<keyword evidence="6" id="KW-0812">Transmembrane</keyword>
<gene>
    <name evidence="9" type="ORF">GCM10023195_54330</name>
</gene>
<dbReference type="RefSeq" id="WP_345360301.1">
    <property type="nucleotide sequence ID" value="NZ_BAABHJ010000020.1"/>
</dbReference>
<keyword evidence="10" id="KW-1185">Reference proteome</keyword>
<feature type="domain" description="CopC" evidence="8">
    <location>
        <begin position="41"/>
        <end position="131"/>
    </location>
</feature>
<dbReference type="Proteomes" id="UP001500212">
    <property type="component" value="Unassembled WGS sequence"/>
</dbReference>
<dbReference type="PANTHER" id="PTHR34820">
    <property type="entry name" value="INNER MEMBRANE PROTEIN YEBZ"/>
    <property type="match status" value="1"/>
</dbReference>
<evidence type="ECO:0000256" key="5">
    <source>
        <dbReference type="SAM" id="MobiDB-lite"/>
    </source>
</evidence>
<comment type="subcellular location">
    <subcellularLocation>
        <location evidence="1">Cell envelope</location>
    </subcellularLocation>
</comment>
<keyword evidence="4" id="KW-0186">Copper</keyword>
<dbReference type="PROSITE" id="PS51318">
    <property type="entry name" value="TAT"/>
    <property type="match status" value="1"/>
</dbReference>
<evidence type="ECO:0000256" key="7">
    <source>
        <dbReference type="SAM" id="SignalP"/>
    </source>
</evidence>
<comment type="caution">
    <text evidence="9">The sequence shown here is derived from an EMBL/GenBank/DDBJ whole genome shotgun (WGS) entry which is preliminary data.</text>
</comment>
<dbReference type="Gene3D" id="2.60.40.1220">
    <property type="match status" value="1"/>
</dbReference>